<dbReference type="Pfam" id="PF10237">
    <property type="entry name" value="N6-adenineMlase"/>
    <property type="match status" value="1"/>
</dbReference>
<keyword evidence="2" id="KW-0963">Cytoplasm</keyword>
<dbReference type="GO" id="GO:0005730">
    <property type="term" value="C:nucleolus"/>
    <property type="evidence" value="ECO:0007669"/>
    <property type="project" value="TreeGrafter"/>
</dbReference>
<keyword evidence="4" id="KW-0808">Transferase</keyword>
<dbReference type="GO" id="GO:0008988">
    <property type="term" value="F:rRNA (adenine-N6-)-methyltransferase activity"/>
    <property type="evidence" value="ECO:0007669"/>
    <property type="project" value="InterPro"/>
</dbReference>
<evidence type="ECO:0000256" key="3">
    <source>
        <dbReference type="ARBA" id="ARBA00022603"/>
    </source>
</evidence>
<dbReference type="GO" id="GO:0005737">
    <property type="term" value="C:cytoplasm"/>
    <property type="evidence" value="ECO:0007669"/>
    <property type="project" value="UniProtKB-SubCell"/>
</dbReference>
<keyword evidence="3" id="KW-0489">Methyltransferase</keyword>
<dbReference type="InterPro" id="IPR041370">
    <property type="entry name" value="Mlase_EEF1AKMT1/ZCCHC4"/>
</dbReference>
<dbReference type="AlphaFoldDB" id="A0A915DKF6"/>
<reference evidence="6" key="1">
    <citation type="submission" date="2022-11" db="UniProtKB">
        <authorList>
            <consortium name="WormBaseParasite"/>
        </authorList>
    </citation>
    <scope>IDENTIFICATION</scope>
</reference>
<accession>A0A915DKF6</accession>
<evidence type="ECO:0000313" key="6">
    <source>
        <dbReference type="WBParaSite" id="jg20934"/>
    </source>
</evidence>
<comment type="subcellular location">
    <subcellularLocation>
        <location evidence="1">Cytoplasm</location>
    </subcellularLocation>
</comment>
<keyword evidence="5" id="KW-1185">Reference proteome</keyword>
<dbReference type="PANTHER" id="PTHR13493:SF3">
    <property type="entry name" value="RRNA N6-ADENOSINE-METHYLTRANSFERASE ZCCHC4"/>
    <property type="match status" value="1"/>
</dbReference>
<organism evidence="5 6">
    <name type="scientific">Ditylenchus dipsaci</name>
    <dbReference type="NCBI Taxonomy" id="166011"/>
    <lineage>
        <taxon>Eukaryota</taxon>
        <taxon>Metazoa</taxon>
        <taxon>Ecdysozoa</taxon>
        <taxon>Nematoda</taxon>
        <taxon>Chromadorea</taxon>
        <taxon>Rhabditida</taxon>
        <taxon>Tylenchina</taxon>
        <taxon>Tylenchomorpha</taxon>
        <taxon>Sphaerularioidea</taxon>
        <taxon>Anguinidae</taxon>
        <taxon>Anguininae</taxon>
        <taxon>Ditylenchus</taxon>
    </lineage>
</organism>
<dbReference type="PROSITE" id="PS50216">
    <property type="entry name" value="DHHC"/>
    <property type="match status" value="1"/>
</dbReference>
<dbReference type="PANTHER" id="PTHR13493">
    <property type="entry name" value="ZINC FINGER CCHC DOMAIN-CONTAINING"/>
    <property type="match status" value="1"/>
</dbReference>
<dbReference type="InterPro" id="IPR039846">
    <property type="entry name" value="ZCCHC4"/>
</dbReference>
<dbReference type="WBParaSite" id="jg20934">
    <property type="protein sequence ID" value="jg20934"/>
    <property type="gene ID" value="jg20934"/>
</dbReference>
<evidence type="ECO:0000256" key="1">
    <source>
        <dbReference type="ARBA" id="ARBA00004496"/>
    </source>
</evidence>
<evidence type="ECO:0000256" key="2">
    <source>
        <dbReference type="ARBA" id="ARBA00022490"/>
    </source>
</evidence>
<sequence>MPVQSFVLPGDVIQDYVKVSKISSVPINEYGKIRRSFDSFSFDGTCCWCSHCINYMAPTYSTDAALQKNQEEAQYWFTEETLNVISNALTEDGIDSVLCIGTPTLFDFLQKASSDQPVNGKRCFLLDFDDRMAHFYGADEFARYSMLNNHFYNADSRNELIKFFARVGKVGIVCDPPFGVFIDALMKSLGSLKEMIRTSSEINNSSDMSTMLVLPIFVGKHVLKDPSFSMVDFKVTYENHKAYSKPDSSVVRIFTDVRNNAFVLSSKHGYRFCEKCDRYVAQDNLHCLKCAKCPSRDGSKYIHCSACSRCVKSIYKHCTQCKTCHLPSRHIVNL</sequence>
<evidence type="ECO:0000256" key="4">
    <source>
        <dbReference type="ARBA" id="ARBA00022679"/>
    </source>
</evidence>
<name>A0A915DKF6_9BILA</name>
<dbReference type="Proteomes" id="UP000887574">
    <property type="component" value="Unplaced"/>
</dbReference>
<proteinExistence type="predicted"/>
<protein>
    <submittedName>
        <fullName evidence="6">CTCHY-type domain-containing protein</fullName>
    </submittedName>
</protein>
<evidence type="ECO:0000313" key="5">
    <source>
        <dbReference type="Proteomes" id="UP000887574"/>
    </source>
</evidence>